<dbReference type="eggNOG" id="COG1225">
    <property type="taxonomic scope" value="Bacteria"/>
</dbReference>
<dbReference type="GO" id="GO:0016209">
    <property type="term" value="F:antioxidant activity"/>
    <property type="evidence" value="ECO:0007669"/>
    <property type="project" value="InterPro"/>
</dbReference>
<comment type="caution">
    <text evidence="2">The sequence shown here is derived from an EMBL/GenBank/DDBJ whole genome shotgun (WGS) entry which is preliminary data.</text>
</comment>
<dbReference type="RefSeq" id="WP_006002404.1">
    <property type="nucleotide sequence ID" value="NZ_BAET01000002.1"/>
</dbReference>
<proteinExistence type="predicted"/>
<dbReference type="InterPro" id="IPR036249">
    <property type="entry name" value="Thioredoxin-like_sf"/>
</dbReference>
<feature type="domain" description="Thioredoxin" evidence="1">
    <location>
        <begin position="4"/>
        <end position="172"/>
    </location>
</feature>
<dbReference type="AlphaFoldDB" id="H5T7N3"/>
<protein>
    <submittedName>
        <fullName evidence="2">Alkyl hydroperoxide reductase</fullName>
    </submittedName>
</protein>
<accession>H5T7N3</accession>
<name>H5T7N3_9ALTE</name>
<dbReference type="Gene3D" id="3.40.30.10">
    <property type="entry name" value="Glutaredoxin"/>
    <property type="match status" value="1"/>
</dbReference>
<dbReference type="Proteomes" id="UP000053586">
    <property type="component" value="Unassembled WGS sequence"/>
</dbReference>
<dbReference type="GO" id="GO:0016491">
    <property type="term" value="F:oxidoreductase activity"/>
    <property type="evidence" value="ECO:0007669"/>
    <property type="project" value="InterPro"/>
</dbReference>
<dbReference type="InterPro" id="IPR013766">
    <property type="entry name" value="Thioredoxin_domain"/>
</dbReference>
<dbReference type="STRING" id="56804.BAE46_04075"/>
<evidence type="ECO:0000313" key="3">
    <source>
        <dbReference type="Proteomes" id="UP000053586"/>
    </source>
</evidence>
<organism evidence="2 3">
    <name type="scientific">Glaciecola punicea ACAM 611</name>
    <dbReference type="NCBI Taxonomy" id="1121923"/>
    <lineage>
        <taxon>Bacteria</taxon>
        <taxon>Pseudomonadati</taxon>
        <taxon>Pseudomonadota</taxon>
        <taxon>Gammaproteobacteria</taxon>
        <taxon>Alteromonadales</taxon>
        <taxon>Alteromonadaceae</taxon>
        <taxon>Glaciecola</taxon>
    </lineage>
</organism>
<dbReference type="EMBL" id="BAET01000002">
    <property type="protein sequence ID" value="GAB54310.1"/>
    <property type="molecule type" value="Genomic_DNA"/>
</dbReference>
<reference evidence="2 3" key="1">
    <citation type="journal article" date="2012" name="J. Bacteriol.">
        <title>Genome sequence of proteorhodopsin-containing sea ice bacterium Glaciecola punicea ACAM 611T.</title>
        <authorList>
            <person name="Qin Q.-L."/>
            <person name="Xie B.-B."/>
            <person name="Shu Y.-L."/>
            <person name="Rong J.-C."/>
            <person name="Zhao D.-L."/>
            <person name="Zhang X.-Y."/>
            <person name="Chen X.-L."/>
            <person name="Zhou B.-C."/>
            <person name="Zhanga Y.-Z."/>
        </authorList>
    </citation>
    <scope>NUCLEOTIDE SEQUENCE [LARGE SCALE GENOMIC DNA]</scope>
    <source>
        <strain evidence="2 3">ACAM 611</strain>
    </source>
</reference>
<evidence type="ECO:0000313" key="2">
    <source>
        <dbReference type="EMBL" id="GAB54310.1"/>
    </source>
</evidence>
<dbReference type="SUPFAM" id="SSF52833">
    <property type="entry name" value="Thioredoxin-like"/>
    <property type="match status" value="1"/>
</dbReference>
<dbReference type="PROSITE" id="PS51352">
    <property type="entry name" value="THIOREDOXIN_2"/>
    <property type="match status" value="1"/>
</dbReference>
<dbReference type="InterPro" id="IPR000866">
    <property type="entry name" value="AhpC/TSA"/>
</dbReference>
<dbReference type="OrthoDB" id="9809746at2"/>
<keyword evidence="3" id="KW-1185">Reference proteome</keyword>
<evidence type="ECO:0000259" key="1">
    <source>
        <dbReference type="PROSITE" id="PS51352"/>
    </source>
</evidence>
<sequence length="183" mass="20756">MISFKPGDTFPDVQVKTKDSEETSLIPRLNEISGQTNDSDWYAIFVYRGKHCPICAKYLNMLQDKLDAFKKINLNIIAVSADSIEQLNAFYTDHISDVEYPVFAGLTVDVMQNMGLYLSKPLSGKETDHIFPEPALFVVNPKREIQIVEKSNAPFTRPEIDQLLSGIEFSQKNDYPIRGDFTV</sequence>
<gene>
    <name evidence="2" type="ORF">GPUN_0156</name>
</gene>
<reference evidence="2 3" key="2">
    <citation type="journal article" date="2017" name="Antonie Van Leeuwenhoek">
        <title>Rhizobium rhizosphaerae sp. nov., a novel species isolated from rice rhizosphere.</title>
        <authorList>
            <person name="Zhao J.J."/>
            <person name="Zhang J."/>
            <person name="Zhang R.J."/>
            <person name="Zhang C.W."/>
            <person name="Yin H.Q."/>
            <person name="Zhang X.X."/>
        </authorList>
    </citation>
    <scope>NUCLEOTIDE SEQUENCE [LARGE SCALE GENOMIC DNA]</scope>
    <source>
        <strain evidence="2 3">ACAM 611</strain>
    </source>
</reference>
<dbReference type="Pfam" id="PF00578">
    <property type="entry name" value="AhpC-TSA"/>
    <property type="match status" value="1"/>
</dbReference>